<keyword evidence="3" id="KW-1003">Cell membrane</keyword>
<keyword evidence="3" id="KW-1278">Translocase</keyword>
<dbReference type="SUPFAM" id="SSF143243">
    <property type="entry name" value="Nqo5-like"/>
    <property type="match status" value="1"/>
</dbReference>
<evidence type="ECO:0000313" key="7">
    <source>
        <dbReference type="Proteomes" id="UP000612808"/>
    </source>
</evidence>
<evidence type="ECO:0000256" key="1">
    <source>
        <dbReference type="ARBA" id="ARBA00007569"/>
    </source>
</evidence>
<dbReference type="PANTHER" id="PTHR10884:SF14">
    <property type="entry name" value="NADH DEHYDROGENASE [UBIQUINONE] IRON-SULFUR PROTEIN 3, MITOCHONDRIAL"/>
    <property type="match status" value="1"/>
</dbReference>
<comment type="function">
    <text evidence="3">NDH-1 shuttles electrons from NADH, via FMN and iron-sulfur (Fe-S) centers, to quinones in the respiratory chain. The immediate electron acceptor for the enzyme in this species is believed to be a menaquinone. Couples the redox reaction to proton translocation (for every two electrons transferred, four hydrogen ions are translocated across the cytoplasmic membrane), and thus conserves the redox energy in a proton gradient.</text>
</comment>
<dbReference type="GO" id="GO:0048038">
    <property type="term" value="F:quinone binding"/>
    <property type="evidence" value="ECO:0007669"/>
    <property type="project" value="UniProtKB-KW"/>
</dbReference>
<dbReference type="NCBIfam" id="NF005856">
    <property type="entry name" value="PRK07785.1"/>
    <property type="match status" value="1"/>
</dbReference>
<dbReference type="AlphaFoldDB" id="A0A8J3JBZ9"/>
<dbReference type="PANTHER" id="PTHR10884">
    <property type="entry name" value="NADH DEHYDROGENASE UBIQUINONE IRON-SULFUR PROTEIN 3"/>
    <property type="match status" value="1"/>
</dbReference>
<comment type="subcellular location">
    <subcellularLocation>
        <location evidence="3">Cell membrane</location>
        <topology evidence="3">Peripheral membrane protein</topology>
        <orientation evidence="3">Cytoplasmic side</orientation>
    </subcellularLocation>
</comment>
<evidence type="ECO:0000256" key="2">
    <source>
        <dbReference type="ARBA" id="ARBA00022448"/>
    </source>
</evidence>
<protein>
    <recommendedName>
        <fullName evidence="3">NADH-quinone oxidoreductase subunit C</fullName>
        <ecNumber evidence="3">7.1.1.-</ecNumber>
    </recommendedName>
    <alternativeName>
        <fullName evidence="3">NADH dehydrogenase I subunit C</fullName>
    </alternativeName>
    <alternativeName>
        <fullName evidence="3">NDH-1 subunit C</fullName>
    </alternativeName>
</protein>
<sequence>MADEKLPHPADDEPAADAKPAGERLPQGRDVTEGPADEKVYPGHAAAGEPDALPVKHPTDSIDPLQAEAELDEVVAGGAVPTSVPAEQGMFGVHGSGDTSGMGGLVRRRPLPVPAERPYGSYFDETVDALAEAFPQFHEAIEMVNVDRDELTIYVRPRFIAEVCKTMRDDEALRYEFCSSVSGVDYLGERRRLHVTYHLLSMTYRRRVRLEVAVTTENPHVPTVTPVYPTADWQERETYDMFGVVFDGHPNLTRILMPDDWEGYPQRKDYPLGGVPVEYKGAEIPPPDERRAYK</sequence>
<reference evidence="6" key="1">
    <citation type="submission" date="2021-01" db="EMBL/GenBank/DDBJ databases">
        <title>Whole genome shotgun sequence of Actinocatenispora rupis NBRC 107355.</title>
        <authorList>
            <person name="Komaki H."/>
            <person name="Tamura T."/>
        </authorList>
    </citation>
    <scope>NUCLEOTIDE SEQUENCE</scope>
    <source>
        <strain evidence="6">NBRC 107355</strain>
    </source>
</reference>
<proteinExistence type="inferred from homology"/>
<keyword evidence="3" id="KW-0520">NAD</keyword>
<feature type="compositionally biased region" description="Basic and acidic residues" evidence="4">
    <location>
        <begin position="1"/>
        <end position="11"/>
    </location>
</feature>
<feature type="region of interest" description="Disordered" evidence="4">
    <location>
        <begin position="275"/>
        <end position="294"/>
    </location>
</feature>
<dbReference type="EMBL" id="BOMB01000046">
    <property type="protein sequence ID" value="GID15647.1"/>
    <property type="molecule type" value="Genomic_DNA"/>
</dbReference>
<evidence type="ECO:0000313" key="6">
    <source>
        <dbReference type="EMBL" id="GID15647.1"/>
    </source>
</evidence>
<feature type="compositionally biased region" description="Basic and acidic residues" evidence="4">
    <location>
        <begin position="20"/>
        <end position="41"/>
    </location>
</feature>
<keyword evidence="2 3" id="KW-0813">Transport</keyword>
<comment type="subunit">
    <text evidence="3">NDH-1 is composed of 14 different subunits. Subunits NuoB, C, D, E, F, and G constitute the peripheral sector of the complex.</text>
</comment>
<comment type="similarity">
    <text evidence="1 3">Belongs to the complex I 30 kDa subunit family.</text>
</comment>
<feature type="domain" description="NADH:ubiquinone oxidoreductase 30kDa subunit" evidence="5">
    <location>
        <begin position="153"/>
        <end position="274"/>
    </location>
</feature>
<dbReference type="Proteomes" id="UP000612808">
    <property type="component" value="Unassembled WGS sequence"/>
</dbReference>
<dbReference type="GO" id="GO:0008137">
    <property type="term" value="F:NADH dehydrogenase (ubiquinone) activity"/>
    <property type="evidence" value="ECO:0007669"/>
    <property type="project" value="InterPro"/>
</dbReference>
<keyword evidence="3" id="KW-0472">Membrane</keyword>
<dbReference type="InterPro" id="IPR010218">
    <property type="entry name" value="NADH_DH_suC"/>
</dbReference>
<dbReference type="EC" id="7.1.1.-" evidence="3"/>
<dbReference type="Gene3D" id="3.30.460.80">
    <property type="entry name" value="NADH:ubiquinone oxidoreductase, 30kDa subunit"/>
    <property type="match status" value="1"/>
</dbReference>
<evidence type="ECO:0000256" key="4">
    <source>
        <dbReference type="SAM" id="MobiDB-lite"/>
    </source>
</evidence>
<gene>
    <name evidence="3" type="primary">nuoC</name>
    <name evidence="6" type="ORF">Aru02nite_65360</name>
</gene>
<comment type="catalytic activity">
    <reaction evidence="3">
        <text>a quinone + NADH + 5 H(+)(in) = a quinol + NAD(+) + 4 H(+)(out)</text>
        <dbReference type="Rhea" id="RHEA:57888"/>
        <dbReference type="ChEBI" id="CHEBI:15378"/>
        <dbReference type="ChEBI" id="CHEBI:24646"/>
        <dbReference type="ChEBI" id="CHEBI:57540"/>
        <dbReference type="ChEBI" id="CHEBI:57945"/>
        <dbReference type="ChEBI" id="CHEBI:132124"/>
    </reaction>
</comment>
<keyword evidence="3" id="KW-0874">Quinone</keyword>
<evidence type="ECO:0000259" key="5">
    <source>
        <dbReference type="Pfam" id="PF00329"/>
    </source>
</evidence>
<dbReference type="NCBIfam" id="TIGR01961">
    <property type="entry name" value="NuoC_fam"/>
    <property type="match status" value="1"/>
</dbReference>
<organism evidence="6 7">
    <name type="scientific">Actinocatenispora rupis</name>
    <dbReference type="NCBI Taxonomy" id="519421"/>
    <lineage>
        <taxon>Bacteria</taxon>
        <taxon>Bacillati</taxon>
        <taxon>Actinomycetota</taxon>
        <taxon>Actinomycetes</taxon>
        <taxon>Micromonosporales</taxon>
        <taxon>Micromonosporaceae</taxon>
        <taxon>Actinocatenispora</taxon>
    </lineage>
</organism>
<dbReference type="HAMAP" id="MF_01357">
    <property type="entry name" value="NDH1_NuoC"/>
    <property type="match status" value="1"/>
</dbReference>
<dbReference type="InterPro" id="IPR001268">
    <property type="entry name" value="NADH_UbQ_OxRdtase_30kDa_su"/>
</dbReference>
<dbReference type="InterPro" id="IPR037232">
    <property type="entry name" value="NADH_quin_OxRdtase_su_C/D-like"/>
</dbReference>
<dbReference type="Pfam" id="PF00329">
    <property type="entry name" value="Complex1_30kDa"/>
    <property type="match status" value="1"/>
</dbReference>
<dbReference type="GO" id="GO:0050136">
    <property type="term" value="F:NADH dehydrogenase (quinone) (non-electrogenic) activity"/>
    <property type="evidence" value="ECO:0007669"/>
    <property type="project" value="UniProtKB-UniRule"/>
</dbReference>
<name>A0A8J3JBZ9_9ACTN</name>
<feature type="region of interest" description="Disordered" evidence="4">
    <location>
        <begin position="1"/>
        <end position="60"/>
    </location>
</feature>
<dbReference type="GO" id="GO:0005886">
    <property type="term" value="C:plasma membrane"/>
    <property type="evidence" value="ECO:0007669"/>
    <property type="project" value="UniProtKB-SubCell"/>
</dbReference>
<comment type="caution">
    <text evidence="6">The sequence shown here is derived from an EMBL/GenBank/DDBJ whole genome shotgun (WGS) entry which is preliminary data.</text>
</comment>
<evidence type="ECO:0000256" key="3">
    <source>
        <dbReference type="HAMAP-Rule" id="MF_01357"/>
    </source>
</evidence>
<keyword evidence="7" id="KW-1185">Reference proteome</keyword>
<accession>A0A8J3JBZ9</accession>